<protein>
    <submittedName>
        <fullName evidence="2">Uncharacterized protein</fullName>
    </submittedName>
</protein>
<keyword evidence="3" id="KW-1185">Reference proteome</keyword>
<dbReference type="InterPro" id="IPR021514">
    <property type="entry name" value="DUF3176"/>
</dbReference>
<feature type="transmembrane region" description="Helical" evidence="1">
    <location>
        <begin position="121"/>
        <end position="141"/>
    </location>
</feature>
<keyword evidence="1" id="KW-0812">Transmembrane</keyword>
<dbReference type="AlphaFoldDB" id="A0A9P4MCY0"/>
<proteinExistence type="predicted"/>
<dbReference type="OrthoDB" id="5242705at2759"/>
<gene>
    <name evidence="2" type="ORF">NA57DRAFT_36112</name>
</gene>
<reference evidence="2" key="1">
    <citation type="journal article" date="2020" name="Stud. Mycol.">
        <title>101 Dothideomycetes genomes: a test case for predicting lifestyles and emergence of pathogens.</title>
        <authorList>
            <person name="Haridas S."/>
            <person name="Albert R."/>
            <person name="Binder M."/>
            <person name="Bloem J."/>
            <person name="Labutti K."/>
            <person name="Salamov A."/>
            <person name="Andreopoulos B."/>
            <person name="Baker S."/>
            <person name="Barry K."/>
            <person name="Bills G."/>
            <person name="Bluhm B."/>
            <person name="Cannon C."/>
            <person name="Castanera R."/>
            <person name="Culley D."/>
            <person name="Daum C."/>
            <person name="Ezra D."/>
            <person name="Gonzalez J."/>
            <person name="Henrissat B."/>
            <person name="Kuo A."/>
            <person name="Liang C."/>
            <person name="Lipzen A."/>
            <person name="Lutzoni F."/>
            <person name="Magnuson J."/>
            <person name="Mondo S."/>
            <person name="Nolan M."/>
            <person name="Ohm R."/>
            <person name="Pangilinan J."/>
            <person name="Park H.-J."/>
            <person name="Ramirez L."/>
            <person name="Alfaro M."/>
            <person name="Sun H."/>
            <person name="Tritt A."/>
            <person name="Yoshinaga Y."/>
            <person name="Zwiers L.-H."/>
            <person name="Turgeon B."/>
            <person name="Goodwin S."/>
            <person name="Spatafora J."/>
            <person name="Crous P."/>
            <person name="Grigoriev I."/>
        </authorList>
    </citation>
    <scope>NUCLEOTIDE SEQUENCE</scope>
    <source>
        <strain evidence="2">CBS 133067</strain>
    </source>
</reference>
<dbReference type="PANTHER" id="PTHR35394">
    <property type="entry name" value="DUF3176 DOMAIN-CONTAINING PROTEIN"/>
    <property type="match status" value="1"/>
</dbReference>
<comment type="caution">
    <text evidence="2">The sequence shown here is derived from an EMBL/GenBank/DDBJ whole genome shotgun (WGS) entry which is preliminary data.</text>
</comment>
<keyword evidence="1" id="KW-1133">Transmembrane helix</keyword>
<evidence type="ECO:0000313" key="2">
    <source>
        <dbReference type="EMBL" id="KAF2101109.1"/>
    </source>
</evidence>
<dbReference type="Pfam" id="PF11374">
    <property type="entry name" value="DUF3176"/>
    <property type="match status" value="1"/>
</dbReference>
<dbReference type="Proteomes" id="UP000799772">
    <property type="component" value="Unassembled WGS sequence"/>
</dbReference>
<accession>A0A9P4MCY0</accession>
<feature type="transmembrane region" description="Helical" evidence="1">
    <location>
        <begin position="605"/>
        <end position="627"/>
    </location>
</feature>
<name>A0A9P4MCY0_9PEZI</name>
<dbReference type="PANTHER" id="PTHR35394:SF5">
    <property type="entry name" value="DUF3176 DOMAIN-CONTAINING PROTEIN"/>
    <property type="match status" value="1"/>
</dbReference>
<evidence type="ECO:0000256" key="1">
    <source>
        <dbReference type="SAM" id="Phobius"/>
    </source>
</evidence>
<dbReference type="EMBL" id="ML978124">
    <property type="protein sequence ID" value="KAF2101109.1"/>
    <property type="molecule type" value="Genomic_DNA"/>
</dbReference>
<evidence type="ECO:0000313" key="3">
    <source>
        <dbReference type="Proteomes" id="UP000799772"/>
    </source>
</evidence>
<keyword evidence="1" id="KW-0472">Membrane</keyword>
<organism evidence="2 3">
    <name type="scientific">Rhizodiscina lignyota</name>
    <dbReference type="NCBI Taxonomy" id="1504668"/>
    <lineage>
        <taxon>Eukaryota</taxon>
        <taxon>Fungi</taxon>
        <taxon>Dikarya</taxon>
        <taxon>Ascomycota</taxon>
        <taxon>Pezizomycotina</taxon>
        <taxon>Dothideomycetes</taxon>
        <taxon>Pleosporomycetidae</taxon>
        <taxon>Aulographales</taxon>
        <taxon>Rhizodiscinaceae</taxon>
        <taxon>Rhizodiscina</taxon>
    </lineage>
</organism>
<feature type="transmembrane region" description="Helical" evidence="1">
    <location>
        <begin position="218"/>
        <end position="237"/>
    </location>
</feature>
<sequence length="711" mass="79669">MELPPGWPLNDRNSPQFVSPSTHYFQNGASPPRATAYVTDYPIAFDEKRPIENPEFGLPQIPEAAAIPNNAFYPSHEDVLGPHITQSQSTKKSFRRKRFNFKSGIQRLYESWVDNWWLWELMAWCLSAVCMGIIALVLLLLDDTQTTTMEVTLNSIISVLSGIAKAALLLPTAEALGQLKWSWFWRDSKKVRDFETFDAASRGPWGSLMLLIRTKGKTLATIGAVITILSIAVDPFFQQLVIFPQKWVAQGTGTMPQLQTYYGSNYNITMAGSAYFSADTELRSFLEPMFFGHDLQPKIPLNCPTSNCTWEPFDTLSICSACHDVSDLLHYGCYNTTLDWLHNVTGQEKSLPVIETCGYFLNATSDNPTLMSGYIPKGDPALQEVLIARLLSMVTQTADGYKVYYDGSIHFKDIVNPIADYITVSAPNGVPSVYGNSTPVAQECVLNWCTQKFNMSYYSGNLTQIPVDPPLRTTEKTPFPWAMDAPVDGQPNYIYYANLSLTPPGQNLTFSLSNDTFFQTIVTINEFLPSLLTGRSGDPEMQYRFYNTIPPPFVRPMTVNPFSDIVNLNDRVGKLMTNVLLTSFVGANLQVGTAWEQVVFINVRWIWMVLPFTLLLFSLLFLLATIFKSEDEKGDIGIWKTSALAVLLNGLRGDVQRQMGDSHEMGEARKNAEDVRVKLMLNKKGRFRLSGINGPSWMVSPRGGPGGRTWF</sequence>